<dbReference type="AlphaFoldDB" id="A0AAX3W582"/>
<dbReference type="EMBL" id="CP118848">
    <property type="protein sequence ID" value="WHI60127.1"/>
    <property type="molecule type" value="Genomic_DNA"/>
</dbReference>
<reference evidence="1" key="1">
    <citation type="journal article" date="2023" name="Antibiotics">
        <title>Prevalence and Molecular Characterization of Methicillin-Resistant Staphylococci (MRS) and Mammaliicocci (MRM) in Dromedary Camels from Algeria: First Detection of SCCmec-mecC Hybrid in Methicillin-Resistant Mammaliicoccus lentus.</title>
        <authorList>
            <person name="Belhout C."/>
            <person name="Boyen F."/>
            <person name="Vereecke N."/>
            <person name="Theuns S."/>
            <person name="Taibi N."/>
            <person name="Stegger M."/>
            <person name="de la Fe-Rodriguez P.Y."/>
            <person name="Bouayad L."/>
            <person name="Elgroud R."/>
            <person name="Butaye P."/>
        </authorList>
    </citation>
    <scope>NUCLEOTIDE SEQUENCE</scope>
    <source>
        <strain evidence="1">7048</strain>
    </source>
</reference>
<dbReference type="RefSeq" id="WP_282862345.1">
    <property type="nucleotide sequence ID" value="NZ_CP118848.1"/>
</dbReference>
<organism evidence="1 2">
    <name type="scientific">Mammaliicoccus lentus</name>
    <name type="common">Staphylococcus lentus</name>
    <dbReference type="NCBI Taxonomy" id="42858"/>
    <lineage>
        <taxon>Bacteria</taxon>
        <taxon>Bacillati</taxon>
        <taxon>Bacillota</taxon>
        <taxon>Bacilli</taxon>
        <taxon>Bacillales</taxon>
        <taxon>Staphylococcaceae</taxon>
        <taxon>Mammaliicoccus</taxon>
    </lineage>
</organism>
<gene>
    <name evidence="1" type="ORF">PYH69_00305</name>
</gene>
<accession>A0AAX3W582</accession>
<proteinExistence type="predicted"/>
<evidence type="ECO:0000313" key="2">
    <source>
        <dbReference type="Proteomes" id="UP001223261"/>
    </source>
</evidence>
<dbReference type="Proteomes" id="UP001223261">
    <property type="component" value="Chromosome"/>
</dbReference>
<name>A0AAX3W582_MAMLE</name>
<sequence>MQDIEVKQAYNMMKEQDKINFGEYHKTLLHIHTPTSHDYKLYDEWNKQYFQSISEDEIFRIAKEENVLFKKIFVFYSYESDLKSSDFIKYFHKNQKKLCRIVVI</sequence>
<evidence type="ECO:0000313" key="1">
    <source>
        <dbReference type="EMBL" id="WHI60127.1"/>
    </source>
</evidence>
<protein>
    <submittedName>
        <fullName evidence="1">Uncharacterized protein</fullName>
    </submittedName>
</protein>